<proteinExistence type="predicted"/>
<feature type="region of interest" description="Disordered" evidence="2">
    <location>
        <begin position="131"/>
        <end position="166"/>
    </location>
</feature>
<name>A0A2M9Q3M0_9BACI</name>
<dbReference type="RefSeq" id="WP_100543917.1">
    <property type="nucleotide sequence ID" value="NZ_JBIWIC010000009.1"/>
</dbReference>
<reference evidence="3 4" key="1">
    <citation type="submission" date="2017-11" db="EMBL/GenBank/DDBJ databases">
        <title>Bacterial isolate from king chilli rhizosphere.</title>
        <authorList>
            <person name="Takhelmayum P."/>
            <person name="Sarangthem I."/>
        </authorList>
    </citation>
    <scope>NUCLEOTIDE SEQUENCE [LARGE SCALE GENOMIC DNA]</scope>
    <source>
        <strain evidence="4">t26</strain>
    </source>
</reference>
<dbReference type="STRING" id="582475.ACZ11_20955"/>
<gene>
    <name evidence="3" type="ORF">CWD94_16130</name>
</gene>
<feature type="coiled-coil region" evidence="1">
    <location>
        <begin position="23"/>
        <end position="72"/>
    </location>
</feature>
<dbReference type="AlphaFoldDB" id="A0A2M9Q3M0"/>
<evidence type="ECO:0000256" key="1">
    <source>
        <dbReference type="SAM" id="Coils"/>
    </source>
</evidence>
<protein>
    <recommendedName>
        <fullName evidence="5">Swarming motility protein SwrB</fullName>
    </recommendedName>
</protein>
<feature type="region of interest" description="Disordered" evidence="2">
    <location>
        <begin position="80"/>
        <end position="116"/>
    </location>
</feature>
<sequence>MTIILIAVLFILQLLSFYFLIILNTKLAKFKDLEKKQERLMREMDDTISLYLADMKDENDRLIQELQRVSKSEIQNAVKQEEPIVRQKEQEQEQPPSLTKEESTGDGSVSLDNEPRVYVPKNIVANAYSRQQQTGAKNDANKTEAKVAQSAQQPTDATKKEEAKPLTIEQQAIELAKQGKTAEEIAKQLQKGKTEIELLLKFHH</sequence>
<dbReference type="EMBL" id="PHQY01000647">
    <property type="protein sequence ID" value="PJO42678.1"/>
    <property type="molecule type" value="Genomic_DNA"/>
</dbReference>
<keyword evidence="1" id="KW-0175">Coiled coil</keyword>
<feature type="compositionally biased region" description="Basic and acidic residues" evidence="2">
    <location>
        <begin position="80"/>
        <end position="91"/>
    </location>
</feature>
<organism evidence="3 4">
    <name type="scientific">Lysinibacillus xylanilyticus</name>
    <dbReference type="NCBI Taxonomy" id="582475"/>
    <lineage>
        <taxon>Bacteria</taxon>
        <taxon>Bacillati</taxon>
        <taxon>Bacillota</taxon>
        <taxon>Bacilli</taxon>
        <taxon>Bacillales</taxon>
        <taxon>Bacillaceae</taxon>
        <taxon>Lysinibacillus</taxon>
    </lineage>
</organism>
<evidence type="ECO:0000313" key="3">
    <source>
        <dbReference type="EMBL" id="PJO42678.1"/>
    </source>
</evidence>
<evidence type="ECO:0000313" key="4">
    <source>
        <dbReference type="Proteomes" id="UP000232101"/>
    </source>
</evidence>
<comment type="caution">
    <text evidence="3">The sequence shown here is derived from an EMBL/GenBank/DDBJ whole genome shotgun (WGS) entry which is preliminary data.</text>
</comment>
<dbReference type="Proteomes" id="UP000232101">
    <property type="component" value="Unassembled WGS sequence"/>
</dbReference>
<accession>A0A2M9Q3M0</accession>
<evidence type="ECO:0000256" key="2">
    <source>
        <dbReference type="SAM" id="MobiDB-lite"/>
    </source>
</evidence>
<evidence type="ECO:0008006" key="5">
    <source>
        <dbReference type="Google" id="ProtNLM"/>
    </source>
</evidence>